<dbReference type="Proteomes" id="UP000800038">
    <property type="component" value="Unassembled WGS sequence"/>
</dbReference>
<dbReference type="OrthoDB" id="5317242at2759"/>
<keyword evidence="2" id="KW-1185">Reference proteome</keyword>
<dbReference type="EMBL" id="ML975997">
    <property type="protein sequence ID" value="KAF1947673.1"/>
    <property type="molecule type" value="Genomic_DNA"/>
</dbReference>
<accession>A0A6A5T4Z6</accession>
<dbReference type="AlphaFoldDB" id="A0A6A5T4Z6"/>
<proteinExistence type="predicted"/>
<protein>
    <recommendedName>
        <fullName evidence="3">Pullulan synthetase</fullName>
    </recommendedName>
</protein>
<evidence type="ECO:0008006" key="3">
    <source>
        <dbReference type="Google" id="ProtNLM"/>
    </source>
</evidence>
<reference evidence="1" key="1">
    <citation type="journal article" date="2020" name="Stud. Mycol.">
        <title>101 Dothideomycetes genomes: a test case for predicting lifestyles and emergence of pathogens.</title>
        <authorList>
            <person name="Haridas S."/>
            <person name="Albert R."/>
            <person name="Binder M."/>
            <person name="Bloem J."/>
            <person name="Labutti K."/>
            <person name="Salamov A."/>
            <person name="Andreopoulos B."/>
            <person name="Baker S."/>
            <person name="Barry K."/>
            <person name="Bills G."/>
            <person name="Bluhm B."/>
            <person name="Cannon C."/>
            <person name="Castanera R."/>
            <person name="Culley D."/>
            <person name="Daum C."/>
            <person name="Ezra D."/>
            <person name="Gonzalez J."/>
            <person name="Henrissat B."/>
            <person name="Kuo A."/>
            <person name="Liang C."/>
            <person name="Lipzen A."/>
            <person name="Lutzoni F."/>
            <person name="Magnuson J."/>
            <person name="Mondo S."/>
            <person name="Nolan M."/>
            <person name="Ohm R."/>
            <person name="Pangilinan J."/>
            <person name="Park H.-J."/>
            <person name="Ramirez L."/>
            <person name="Alfaro M."/>
            <person name="Sun H."/>
            <person name="Tritt A."/>
            <person name="Yoshinaga Y."/>
            <person name="Zwiers L.-H."/>
            <person name="Turgeon B."/>
            <person name="Goodwin S."/>
            <person name="Spatafora J."/>
            <person name="Crous P."/>
            <person name="Grigoriev I."/>
        </authorList>
    </citation>
    <scope>NUCLEOTIDE SEQUENCE</scope>
    <source>
        <strain evidence="1">CBS 161.51</strain>
    </source>
</reference>
<evidence type="ECO:0000313" key="1">
    <source>
        <dbReference type="EMBL" id="KAF1947673.1"/>
    </source>
</evidence>
<evidence type="ECO:0000313" key="2">
    <source>
        <dbReference type="Proteomes" id="UP000800038"/>
    </source>
</evidence>
<sequence length="173" mass="18418">MRFSSFVSMAVVAGASICAALPTDLTTFLLVTTSQLDTGRNTSELKAVYATSLYDPFHQPALLLRLIGPGYGSLPNFTLASGTLSTTAQGPFGSTMYVYNSTVVTAGQELQFLASAQPAGNLALDEGYLLTVDGEREGWTICEGALETDVLSWKGTAEDCVKTYLHAVREAPY</sequence>
<organism evidence="1 2">
    <name type="scientific">Clathrospora elynae</name>
    <dbReference type="NCBI Taxonomy" id="706981"/>
    <lineage>
        <taxon>Eukaryota</taxon>
        <taxon>Fungi</taxon>
        <taxon>Dikarya</taxon>
        <taxon>Ascomycota</taxon>
        <taxon>Pezizomycotina</taxon>
        <taxon>Dothideomycetes</taxon>
        <taxon>Pleosporomycetidae</taxon>
        <taxon>Pleosporales</taxon>
        <taxon>Diademaceae</taxon>
        <taxon>Clathrospora</taxon>
    </lineage>
</organism>
<gene>
    <name evidence="1" type="ORF">EJ02DRAFT_507519</name>
</gene>
<name>A0A6A5T4Z6_9PLEO</name>